<dbReference type="OrthoDB" id="9811157at2"/>
<dbReference type="GO" id="GO:0000428">
    <property type="term" value="C:DNA-directed RNA polymerase complex"/>
    <property type="evidence" value="ECO:0007669"/>
    <property type="project" value="UniProtKB-KW"/>
</dbReference>
<keyword evidence="4" id="KW-0548">Nucleotidyltransferase</keyword>
<evidence type="ECO:0000313" key="8">
    <source>
        <dbReference type="EMBL" id="KPH79338.1"/>
    </source>
</evidence>
<dbReference type="Pfam" id="PF08273">
    <property type="entry name" value="Zn_Ribbon_Prim"/>
    <property type="match status" value="1"/>
</dbReference>
<dbReference type="Proteomes" id="UP000037822">
    <property type="component" value="Unassembled WGS sequence"/>
</dbReference>
<keyword evidence="3" id="KW-0808">Transferase</keyword>
<dbReference type="GO" id="GO:0016779">
    <property type="term" value="F:nucleotidyltransferase activity"/>
    <property type="evidence" value="ECO:0007669"/>
    <property type="project" value="UniProtKB-KW"/>
</dbReference>
<evidence type="ECO:0000256" key="4">
    <source>
        <dbReference type="ARBA" id="ARBA00022695"/>
    </source>
</evidence>
<dbReference type="GO" id="GO:0008270">
    <property type="term" value="F:zinc ion binding"/>
    <property type="evidence" value="ECO:0007669"/>
    <property type="project" value="InterPro"/>
</dbReference>
<evidence type="ECO:0000256" key="6">
    <source>
        <dbReference type="ARBA" id="ARBA00023163"/>
    </source>
</evidence>
<dbReference type="SUPFAM" id="SSF57783">
    <property type="entry name" value="Zinc beta-ribbon"/>
    <property type="match status" value="1"/>
</dbReference>
<comment type="caution">
    <text evidence="8">The sequence shown here is derived from an EMBL/GenBank/DDBJ whole genome shotgun (WGS) entry which is preliminary data.</text>
</comment>
<dbReference type="RefSeq" id="WP_054210594.1">
    <property type="nucleotide sequence ID" value="NZ_LGSZ01000050.1"/>
</dbReference>
<dbReference type="GO" id="GO:1990077">
    <property type="term" value="C:primosome complex"/>
    <property type="evidence" value="ECO:0007669"/>
    <property type="project" value="UniProtKB-KW"/>
</dbReference>
<dbReference type="PATRIC" id="fig|1526658.3.peg.1363"/>
<dbReference type="Pfam" id="PF13362">
    <property type="entry name" value="Toprim_3"/>
    <property type="match status" value="1"/>
</dbReference>
<evidence type="ECO:0000256" key="2">
    <source>
        <dbReference type="ARBA" id="ARBA00022515"/>
    </source>
</evidence>
<keyword evidence="6" id="KW-0804">Transcription</keyword>
<protein>
    <recommendedName>
        <fullName evidence="7">DNA primase/helicase Gp4 N-terminal Bacteriophage T7-like domain-containing protein</fullName>
    </recommendedName>
</protein>
<sequence length="312" mass="34069">MSGTLRDNCQGRWRGILGSFGIDRHSLTGKHGPCPMCGGKDRFRFDDKDGRGTWICSQCGAGDGIALAMAHKGWDFKTAAQEIEGIVGSVQREQEPRATRSDKDLRAAMNGLWSNGLPLGPDDPVARYLGNRNIRLADYPPSLRYVEKCRYQGDPSGWHPAMIAKVTAPDGIPTSIHRTYLDWSGKKIAHAEPRKMMPGQIAKGSAVRLSPVAKVLGVAEGIETALSASIIWHVGCWSCLNTTLLMQWQPPPEVEEVIVFADGDVNYAGHAAAYALAHRLIAKHHLKARVEVPADPGMDWNDVLMAERAEVA</sequence>
<accession>A0A0N1F3B3</accession>
<keyword evidence="1" id="KW-0240">DNA-directed RNA polymerase</keyword>
<evidence type="ECO:0000256" key="3">
    <source>
        <dbReference type="ARBA" id="ARBA00022679"/>
    </source>
</evidence>
<dbReference type="Gene3D" id="3.90.580.10">
    <property type="entry name" value="Zinc finger, CHC2-type domain"/>
    <property type="match status" value="1"/>
</dbReference>
<organism evidence="8 9">
    <name type="scientific">Bosea vaviloviae</name>
    <dbReference type="NCBI Taxonomy" id="1526658"/>
    <lineage>
        <taxon>Bacteria</taxon>
        <taxon>Pseudomonadati</taxon>
        <taxon>Pseudomonadota</taxon>
        <taxon>Alphaproteobacteria</taxon>
        <taxon>Hyphomicrobiales</taxon>
        <taxon>Boseaceae</taxon>
        <taxon>Bosea</taxon>
    </lineage>
</organism>
<keyword evidence="2" id="KW-0639">Primosome</keyword>
<evidence type="ECO:0000259" key="7">
    <source>
        <dbReference type="SMART" id="SM00778"/>
    </source>
</evidence>
<evidence type="ECO:0000313" key="9">
    <source>
        <dbReference type="Proteomes" id="UP000037822"/>
    </source>
</evidence>
<dbReference type="GO" id="GO:0003677">
    <property type="term" value="F:DNA binding"/>
    <property type="evidence" value="ECO:0007669"/>
    <property type="project" value="InterPro"/>
</dbReference>
<dbReference type="InterPro" id="IPR055570">
    <property type="entry name" value="DUF7146"/>
</dbReference>
<proteinExistence type="predicted"/>
<reference evidence="8 9" key="1">
    <citation type="submission" date="2015-07" db="EMBL/GenBank/DDBJ databases">
        <title>Whole genome sequencing of Bosea vaviloviae isolated from cave pool.</title>
        <authorList>
            <person name="Tan N.E.H."/>
            <person name="Lee Y.P."/>
            <person name="Gan H.M."/>
            <person name="Barton H."/>
            <person name="Savka M.A."/>
        </authorList>
    </citation>
    <scope>NUCLEOTIDE SEQUENCE [LARGE SCALE GENOMIC DNA]</scope>
    <source>
        <strain evidence="8 9">SD260</strain>
    </source>
</reference>
<dbReference type="GO" id="GO:0004386">
    <property type="term" value="F:helicase activity"/>
    <property type="evidence" value="ECO:0007669"/>
    <property type="project" value="InterPro"/>
</dbReference>
<keyword evidence="9" id="KW-1185">Reference proteome</keyword>
<dbReference type="EMBL" id="LGSZ01000050">
    <property type="protein sequence ID" value="KPH79338.1"/>
    <property type="molecule type" value="Genomic_DNA"/>
</dbReference>
<name>A0A0N1F3B3_9HYPH</name>
<evidence type="ECO:0000256" key="5">
    <source>
        <dbReference type="ARBA" id="ARBA00022705"/>
    </source>
</evidence>
<dbReference type="GO" id="GO:0006269">
    <property type="term" value="P:DNA replication, synthesis of primer"/>
    <property type="evidence" value="ECO:0007669"/>
    <property type="project" value="UniProtKB-KW"/>
</dbReference>
<evidence type="ECO:0000256" key="1">
    <source>
        <dbReference type="ARBA" id="ARBA00022478"/>
    </source>
</evidence>
<gene>
    <name evidence="8" type="ORF">AE618_18730</name>
</gene>
<dbReference type="InterPro" id="IPR006171">
    <property type="entry name" value="TOPRIM_dom"/>
</dbReference>
<dbReference type="InterPro" id="IPR036977">
    <property type="entry name" value="DNA_primase_Znf_CHC2"/>
</dbReference>
<dbReference type="InterPro" id="IPR013237">
    <property type="entry name" value="Phage_T7_Gp4_N"/>
</dbReference>
<dbReference type="SMART" id="SM00778">
    <property type="entry name" value="Prim_Zn_Ribbon"/>
    <property type="match status" value="1"/>
</dbReference>
<feature type="domain" description="DNA primase/helicase Gp4 N-terminal Bacteriophage T7-like" evidence="7">
    <location>
        <begin position="29"/>
        <end position="65"/>
    </location>
</feature>
<dbReference type="Pfam" id="PF23639">
    <property type="entry name" value="DUF7146"/>
    <property type="match status" value="1"/>
</dbReference>
<dbReference type="AlphaFoldDB" id="A0A0N1F3B3"/>
<keyword evidence="5" id="KW-0235">DNA replication</keyword>